<evidence type="ECO:0000256" key="2">
    <source>
        <dbReference type="ARBA" id="ARBA00022475"/>
    </source>
</evidence>
<feature type="transmembrane region" description="Helical" evidence="6">
    <location>
        <begin position="127"/>
        <end position="145"/>
    </location>
</feature>
<comment type="subcellular location">
    <subcellularLocation>
        <location evidence="1">Cell membrane</location>
        <topology evidence="1">Multi-pass membrane protein</topology>
    </subcellularLocation>
</comment>
<proteinExistence type="predicted"/>
<feature type="transmembrane region" description="Helical" evidence="6">
    <location>
        <begin position="12"/>
        <end position="30"/>
    </location>
</feature>
<dbReference type="EMBL" id="JBHULV010000008">
    <property type="protein sequence ID" value="MFD2730505.1"/>
    <property type="molecule type" value="Genomic_DNA"/>
</dbReference>
<sequence>MKKKLLPAFKYLLFLLAGIAIIYYLFKAYYTPAFIQDLKSVSIFWVLISTIAVTIANIFRTLRWQLMITPLEYRKPKFIQVFNALMVGYLVNLALPRAGELARCAFLAKKEKMNTVSLIGSVIAERIFDLLMLILIVFISIFLYADIISSFLKPINFALILNNNLPLLILLSICFTLFIFLFLKLSKAKNPFFLKIIGLLMKLKDGLLSVKDIKQPKLFMLYTFLIWFFYLLATYLGFMMLKETSNLDFSTSILTLVAGSFGMIAPIQGGIGAYHFMVSQCLVLLGIGGTAALVYATILHASQTITVVVLGFLALMPKIGKKQ</sequence>
<reference evidence="8" key="1">
    <citation type="journal article" date="2019" name="Int. J. Syst. Evol. Microbiol.">
        <title>The Global Catalogue of Microorganisms (GCM) 10K type strain sequencing project: providing services to taxonomists for standard genome sequencing and annotation.</title>
        <authorList>
            <consortium name="The Broad Institute Genomics Platform"/>
            <consortium name="The Broad Institute Genome Sequencing Center for Infectious Disease"/>
            <person name="Wu L."/>
            <person name="Ma J."/>
        </authorList>
    </citation>
    <scope>NUCLEOTIDE SEQUENCE [LARGE SCALE GENOMIC DNA]</scope>
    <source>
        <strain evidence="8">KCTC 42456</strain>
    </source>
</reference>
<keyword evidence="2" id="KW-1003">Cell membrane</keyword>
<name>A0ABW5TPI4_9SPHI</name>
<keyword evidence="8" id="KW-1185">Reference proteome</keyword>
<gene>
    <name evidence="7" type="ORF">ACFSSE_02210</name>
</gene>
<keyword evidence="3 6" id="KW-0812">Transmembrane</keyword>
<dbReference type="RefSeq" id="WP_379040736.1">
    <property type="nucleotide sequence ID" value="NZ_JBHSKW010000005.1"/>
</dbReference>
<feature type="transmembrane region" description="Helical" evidence="6">
    <location>
        <begin position="42"/>
        <end position="59"/>
    </location>
</feature>
<evidence type="ECO:0000256" key="5">
    <source>
        <dbReference type="ARBA" id="ARBA00023136"/>
    </source>
</evidence>
<dbReference type="Proteomes" id="UP001597546">
    <property type="component" value="Unassembled WGS sequence"/>
</dbReference>
<accession>A0ABW5TPI4</accession>
<feature type="transmembrane region" description="Helical" evidence="6">
    <location>
        <begin position="253"/>
        <end position="274"/>
    </location>
</feature>
<evidence type="ECO:0000256" key="1">
    <source>
        <dbReference type="ARBA" id="ARBA00004651"/>
    </source>
</evidence>
<keyword evidence="4 6" id="KW-1133">Transmembrane helix</keyword>
<evidence type="ECO:0000313" key="7">
    <source>
        <dbReference type="EMBL" id="MFD2730505.1"/>
    </source>
</evidence>
<evidence type="ECO:0000256" key="4">
    <source>
        <dbReference type="ARBA" id="ARBA00022989"/>
    </source>
</evidence>
<dbReference type="InterPro" id="IPR022791">
    <property type="entry name" value="L-PG_synthase/AglD"/>
</dbReference>
<evidence type="ECO:0000256" key="3">
    <source>
        <dbReference type="ARBA" id="ARBA00022692"/>
    </source>
</evidence>
<dbReference type="PANTHER" id="PTHR39087">
    <property type="entry name" value="UPF0104 MEMBRANE PROTEIN MJ1595"/>
    <property type="match status" value="1"/>
</dbReference>
<organism evidence="7 8">
    <name type="scientific">Pedobacter alpinus</name>
    <dbReference type="NCBI Taxonomy" id="1590643"/>
    <lineage>
        <taxon>Bacteria</taxon>
        <taxon>Pseudomonadati</taxon>
        <taxon>Bacteroidota</taxon>
        <taxon>Sphingobacteriia</taxon>
        <taxon>Sphingobacteriales</taxon>
        <taxon>Sphingobacteriaceae</taxon>
        <taxon>Pedobacter</taxon>
    </lineage>
</organism>
<evidence type="ECO:0000313" key="8">
    <source>
        <dbReference type="Proteomes" id="UP001597546"/>
    </source>
</evidence>
<keyword evidence="5 6" id="KW-0472">Membrane</keyword>
<feature type="transmembrane region" description="Helical" evidence="6">
    <location>
        <begin position="219"/>
        <end position="241"/>
    </location>
</feature>
<dbReference type="Pfam" id="PF03706">
    <property type="entry name" value="LPG_synthase_TM"/>
    <property type="match status" value="1"/>
</dbReference>
<feature type="transmembrane region" description="Helical" evidence="6">
    <location>
        <begin position="165"/>
        <end position="185"/>
    </location>
</feature>
<comment type="caution">
    <text evidence="7">The sequence shown here is derived from an EMBL/GenBank/DDBJ whole genome shotgun (WGS) entry which is preliminary data.</text>
</comment>
<evidence type="ECO:0000256" key="6">
    <source>
        <dbReference type="SAM" id="Phobius"/>
    </source>
</evidence>
<dbReference type="PANTHER" id="PTHR39087:SF2">
    <property type="entry name" value="UPF0104 MEMBRANE PROTEIN MJ1595"/>
    <property type="match status" value="1"/>
</dbReference>
<protein>
    <submittedName>
        <fullName evidence="7">Lysylphosphatidylglycerol synthase transmembrane domain-containing protein</fullName>
    </submittedName>
</protein>